<accession>A0A2D0MX34</accession>
<keyword evidence="2" id="KW-1185">Reference proteome</keyword>
<comment type="caution">
    <text evidence="1">The sequence shown here is derived from an EMBL/GenBank/DDBJ whole genome shotgun (WGS) entry which is preliminary data.</text>
</comment>
<dbReference type="EMBL" id="PDUD01000072">
    <property type="protein sequence ID" value="PHN00842.1"/>
    <property type="molecule type" value="Genomic_DNA"/>
</dbReference>
<evidence type="ECO:0000313" key="1">
    <source>
        <dbReference type="EMBL" id="PHN00842.1"/>
    </source>
</evidence>
<name>A0A2D0MX34_FLAN2</name>
<evidence type="ECO:0000313" key="2">
    <source>
        <dbReference type="Proteomes" id="UP000223913"/>
    </source>
</evidence>
<dbReference type="AlphaFoldDB" id="A0A2D0MX34"/>
<organism evidence="1 2">
    <name type="scientific">Flavilitoribacter nigricans (strain ATCC 23147 / DSM 23189 / NBRC 102662 / NCIMB 1420 / SS-2)</name>
    <name type="common">Lewinella nigricans</name>
    <dbReference type="NCBI Taxonomy" id="1122177"/>
    <lineage>
        <taxon>Bacteria</taxon>
        <taxon>Pseudomonadati</taxon>
        <taxon>Bacteroidota</taxon>
        <taxon>Saprospiria</taxon>
        <taxon>Saprospirales</taxon>
        <taxon>Lewinellaceae</taxon>
        <taxon>Flavilitoribacter</taxon>
    </lineage>
</organism>
<reference evidence="1 2" key="1">
    <citation type="submission" date="2017-10" db="EMBL/GenBank/DDBJ databases">
        <title>The draft genome sequence of Lewinella nigricans NBRC 102662.</title>
        <authorList>
            <person name="Wang K."/>
        </authorList>
    </citation>
    <scope>NUCLEOTIDE SEQUENCE [LARGE SCALE GENOMIC DNA]</scope>
    <source>
        <strain evidence="1 2">NBRC 102662</strain>
    </source>
</reference>
<sequence>MIHLTFRAEGPPVGLKSAFPNKNPIFGQLRVGPLISGLLIESKHAPLSHIEIIFNTCNYRWRTASRRVM</sequence>
<protein>
    <submittedName>
        <fullName evidence="1">Uncharacterized protein</fullName>
    </submittedName>
</protein>
<dbReference type="Proteomes" id="UP000223913">
    <property type="component" value="Unassembled WGS sequence"/>
</dbReference>
<proteinExistence type="predicted"/>
<gene>
    <name evidence="1" type="ORF">CRP01_40110</name>
</gene>